<evidence type="ECO:0000259" key="1">
    <source>
        <dbReference type="Pfam" id="PF04326"/>
    </source>
</evidence>
<dbReference type="RefSeq" id="WP_328278430.1">
    <property type="nucleotide sequence ID" value="NZ_JARTLD010000032.1"/>
</dbReference>
<evidence type="ECO:0000313" key="3">
    <source>
        <dbReference type="Proteomes" id="UP001343257"/>
    </source>
</evidence>
<comment type="caution">
    <text evidence="2">The sequence shown here is derived from an EMBL/GenBank/DDBJ whole genome shotgun (WGS) entry which is preliminary data.</text>
</comment>
<proteinExistence type="predicted"/>
<dbReference type="EMBL" id="JARTLD010000032">
    <property type="protein sequence ID" value="MED5018244.1"/>
    <property type="molecule type" value="Genomic_DNA"/>
</dbReference>
<keyword evidence="3" id="KW-1185">Reference proteome</keyword>
<sequence length="479" mass="55017">MSAYVIITSKMKLDGDLMFERRMPEENEELQLLSLKEDHFNDLKSKDIKPAKLQESFVSFANSDGGELFVGIMDAKENGERIIGITKPEDANNFISVLLEETKPAVENVELEYIDFEDRGLILHISIPKSTQVHYTSQDECFIRVNAEKRKIKGDRILKLAYSKGSIPYEKKIVDIVELEDIIEGPHLDNYMSRVGSKQDPKTFLRKQRLLTKFEDELKPNVSCVLLFDEEPQATLDTRCAIKVYRLKTTGNEYKRELLAFEPKTINGTIEEQIKEVKMIVNSILNDATFIVDGKTSKLLYPPDALHEILVNAVIHRDYSINDDIHVKIFDNRIEILSPGKLPGYITVQNIYQERYSRNPNLVRMLHNAPNPVNHDIGEGLDTARNELKKVGLVEPLIEETDNAVVITLRHERIATLEQIIMDYLQSNPYVTNKIVRELSGNSDINKVKQALQRLRKEGKIQLVNSNARKFDYKYELTL</sequence>
<dbReference type="GO" id="GO:0005524">
    <property type="term" value="F:ATP binding"/>
    <property type="evidence" value="ECO:0007669"/>
    <property type="project" value="UniProtKB-KW"/>
</dbReference>
<dbReference type="PANTHER" id="PTHR30595">
    <property type="entry name" value="GLPR-RELATED TRANSCRIPTIONAL REPRESSOR"/>
    <property type="match status" value="1"/>
</dbReference>
<dbReference type="Pfam" id="PF04326">
    <property type="entry name" value="SLFN_AlbA_2"/>
    <property type="match status" value="1"/>
</dbReference>
<dbReference type="Gene3D" id="3.30.950.30">
    <property type="entry name" value="Schlafen, AAA domain"/>
    <property type="match status" value="1"/>
</dbReference>
<dbReference type="InterPro" id="IPR007421">
    <property type="entry name" value="Schlafen_AlbA_2_dom"/>
</dbReference>
<dbReference type="Pfam" id="PF13749">
    <property type="entry name" value="HATPase_c_4"/>
    <property type="match status" value="1"/>
</dbReference>
<keyword evidence="2" id="KW-0547">Nucleotide-binding</keyword>
<evidence type="ECO:0000313" key="2">
    <source>
        <dbReference type="EMBL" id="MED5018244.1"/>
    </source>
</evidence>
<gene>
    <name evidence="2" type="ORF">P9847_13105</name>
</gene>
<keyword evidence="2" id="KW-0067">ATP-binding</keyword>
<dbReference type="InterPro" id="IPR038461">
    <property type="entry name" value="Schlafen_AlbA_2_dom_sf"/>
</dbReference>
<protein>
    <submittedName>
        <fullName evidence="2">ATP-binding protein</fullName>
    </submittedName>
</protein>
<reference evidence="2 3" key="1">
    <citation type="submission" date="2023-03" db="EMBL/GenBank/DDBJ databases">
        <title>Bacillus Genome Sequencing.</title>
        <authorList>
            <person name="Dunlap C."/>
        </authorList>
    </citation>
    <scope>NUCLEOTIDE SEQUENCE [LARGE SCALE GENOMIC DNA]</scope>
    <source>
        <strain evidence="2 3">NRS-52</strain>
    </source>
</reference>
<dbReference type="InterPro" id="IPR038475">
    <property type="entry name" value="RecG_C_sf"/>
</dbReference>
<dbReference type="Gene3D" id="3.30.565.60">
    <property type="match status" value="1"/>
</dbReference>
<dbReference type="Proteomes" id="UP001343257">
    <property type="component" value="Unassembled WGS sequence"/>
</dbReference>
<feature type="domain" description="Schlafen AlbA-2" evidence="1">
    <location>
        <begin position="37"/>
        <end position="152"/>
    </location>
</feature>
<accession>A0ABU6PV47</accession>
<name>A0ABU6PV47_9BACL</name>
<dbReference type="PANTHER" id="PTHR30595:SF6">
    <property type="entry name" value="SCHLAFEN ALBA-2 DOMAIN-CONTAINING PROTEIN"/>
    <property type="match status" value="1"/>
</dbReference>
<organism evidence="2 3">
    <name type="scientific">Paenibacillus chibensis</name>
    <dbReference type="NCBI Taxonomy" id="59846"/>
    <lineage>
        <taxon>Bacteria</taxon>
        <taxon>Bacillati</taxon>
        <taxon>Bacillota</taxon>
        <taxon>Bacilli</taxon>
        <taxon>Bacillales</taxon>
        <taxon>Paenibacillaceae</taxon>
        <taxon>Paenibacillus</taxon>
    </lineage>
</organism>